<keyword evidence="4" id="KW-1185">Reference proteome</keyword>
<feature type="chain" id="PRO_5025399750" description="Swiss Army Knife 2H phosphoesterase domain-containing protein" evidence="1">
    <location>
        <begin position="19"/>
        <end position="217"/>
    </location>
</feature>
<evidence type="ECO:0000256" key="1">
    <source>
        <dbReference type="SAM" id="SignalP"/>
    </source>
</evidence>
<name>A0A699Y8T9_HAELA</name>
<dbReference type="EMBL" id="BLLF01000041">
    <property type="protein sequence ID" value="GFH06493.1"/>
    <property type="molecule type" value="Genomic_DNA"/>
</dbReference>
<accession>A0A699Y8T9</accession>
<dbReference type="InterPro" id="IPR054498">
    <property type="entry name" value="2H-SAK"/>
</dbReference>
<feature type="domain" description="Swiss Army Knife 2H phosphoesterase" evidence="2">
    <location>
        <begin position="70"/>
        <end position="196"/>
    </location>
</feature>
<evidence type="ECO:0000313" key="3">
    <source>
        <dbReference type="EMBL" id="GFH06493.1"/>
    </source>
</evidence>
<comment type="caution">
    <text evidence="3">The sequence shown here is derived from an EMBL/GenBank/DDBJ whole genome shotgun (WGS) entry which is preliminary data.</text>
</comment>
<feature type="signal peptide" evidence="1">
    <location>
        <begin position="1"/>
        <end position="18"/>
    </location>
</feature>
<sequence length="217" mass="23142">MIAAAVTFLALLAGPAAAYLQPTAPLFRVDKQALDGSKVAFTPRVFGNATNKYAGSWLGFQLSWSLYEPIFAQLNSTAGVAPLVNRGDVYITTISTAEYAVLSSLSSITIQDINAIAMASDIQASSFVPHCVARFRKSLVTPAVVDEAYNVPASSADLVAIRQRVSDLYQMLGGEPGMFNPTSFLPHITLGFSRRNMGDADGVFKGENACWAPISLV</sequence>
<dbReference type="Proteomes" id="UP000485058">
    <property type="component" value="Unassembled WGS sequence"/>
</dbReference>
<proteinExistence type="predicted"/>
<keyword evidence="1" id="KW-0732">Signal</keyword>
<evidence type="ECO:0000313" key="4">
    <source>
        <dbReference type="Proteomes" id="UP000485058"/>
    </source>
</evidence>
<protein>
    <recommendedName>
        <fullName evidence="2">Swiss Army Knife 2H phosphoesterase domain-containing protein</fullName>
    </recommendedName>
</protein>
<gene>
    <name evidence="3" type="ORF">HaLaN_01137</name>
</gene>
<reference evidence="3 4" key="1">
    <citation type="submission" date="2020-02" db="EMBL/GenBank/DDBJ databases">
        <title>Draft genome sequence of Haematococcus lacustris strain NIES-144.</title>
        <authorList>
            <person name="Morimoto D."/>
            <person name="Nakagawa S."/>
            <person name="Yoshida T."/>
            <person name="Sawayama S."/>
        </authorList>
    </citation>
    <scope>NUCLEOTIDE SEQUENCE [LARGE SCALE GENOMIC DNA]</scope>
    <source>
        <strain evidence="3 4">NIES-144</strain>
    </source>
</reference>
<dbReference type="AlphaFoldDB" id="A0A699Y8T9"/>
<organism evidence="3 4">
    <name type="scientific">Haematococcus lacustris</name>
    <name type="common">Green alga</name>
    <name type="synonym">Haematococcus pluvialis</name>
    <dbReference type="NCBI Taxonomy" id="44745"/>
    <lineage>
        <taxon>Eukaryota</taxon>
        <taxon>Viridiplantae</taxon>
        <taxon>Chlorophyta</taxon>
        <taxon>core chlorophytes</taxon>
        <taxon>Chlorophyceae</taxon>
        <taxon>CS clade</taxon>
        <taxon>Chlamydomonadales</taxon>
        <taxon>Haematococcaceae</taxon>
        <taxon>Haematococcus</taxon>
    </lineage>
</organism>
<evidence type="ECO:0000259" key="2">
    <source>
        <dbReference type="Pfam" id="PF22547"/>
    </source>
</evidence>
<dbReference type="Pfam" id="PF22547">
    <property type="entry name" value="2H-SAK"/>
    <property type="match status" value="1"/>
</dbReference>